<gene>
    <name evidence="1" type="ORF">SH601_04040</name>
</gene>
<proteinExistence type="predicted"/>
<reference evidence="1" key="1">
    <citation type="submission" date="2023-11" db="EMBL/GenBank/DDBJ databases">
        <title>Gracilibacillus pellucida a moderately halophilic bacterium isolated from saline soil in Xinjiang province.</title>
        <authorList>
            <person name="Zhang Z."/>
            <person name="Tan F."/>
            <person name="Wang Y."/>
            <person name="Xia M."/>
        </authorList>
    </citation>
    <scope>NUCLEOTIDE SEQUENCE</scope>
    <source>
        <strain evidence="1">S3-1-1</strain>
    </source>
</reference>
<protein>
    <submittedName>
        <fullName evidence="1">DUF1002 domain-containing protein</fullName>
    </submittedName>
</protein>
<comment type="caution">
    <text evidence="1">The sequence shown here is derived from an EMBL/GenBank/DDBJ whole genome shotgun (WGS) entry which is preliminary data.</text>
</comment>
<name>A0ACC6M2G8_9BACI</name>
<evidence type="ECO:0000313" key="1">
    <source>
        <dbReference type="EMBL" id="MDX8045150.1"/>
    </source>
</evidence>
<evidence type="ECO:0000313" key="2">
    <source>
        <dbReference type="Proteomes" id="UP001277972"/>
    </source>
</evidence>
<keyword evidence="2" id="KW-1185">Reference proteome</keyword>
<organism evidence="1 2">
    <name type="scientific">Gracilibacillus pellucidus</name>
    <dbReference type="NCBI Taxonomy" id="3095368"/>
    <lineage>
        <taxon>Bacteria</taxon>
        <taxon>Bacillati</taxon>
        <taxon>Bacillota</taxon>
        <taxon>Bacilli</taxon>
        <taxon>Bacillales</taxon>
        <taxon>Bacillaceae</taxon>
        <taxon>Gracilibacillus</taxon>
    </lineage>
</organism>
<dbReference type="EMBL" id="JAWZSR010000002">
    <property type="protein sequence ID" value="MDX8045150.1"/>
    <property type="molecule type" value="Genomic_DNA"/>
</dbReference>
<sequence>MKKITWMLMVVMLIGLVIAPIASASNGNDDDNVIDERYGKPKLVLGEQLSDADKDKVRQLLDATDAEQVDEYIVNAQDLVNFIGGDPSSNMYSSAKITRKGEGNGVVVNVVTPENITQVTNEMYANALLTAGVENALVEVASPLKVTGHSALTGIYKAFNVDGESLDQDRMEVANEELDVATDLAEDAGIDKEKVSELLSEIKREISEQNPATKEDVERIVREQLDKLNIELSPEDREMLTNLFEKMRDLNIDFGKVTEQLESIVGSLKGKLDEVTGGDTEGFWQEVKNFFKRIINSIREMFN</sequence>
<accession>A0ACC6M2G8</accession>
<dbReference type="Proteomes" id="UP001277972">
    <property type="component" value="Unassembled WGS sequence"/>
</dbReference>